<reference evidence="1" key="1">
    <citation type="journal article" date="2014" name="Front. Microbiol.">
        <title>High frequency of phylogenetically diverse reductive dehalogenase-homologous genes in deep subseafloor sedimentary metagenomes.</title>
        <authorList>
            <person name="Kawai M."/>
            <person name="Futagami T."/>
            <person name="Toyoda A."/>
            <person name="Takaki Y."/>
            <person name="Nishi S."/>
            <person name="Hori S."/>
            <person name="Arai W."/>
            <person name="Tsubouchi T."/>
            <person name="Morono Y."/>
            <person name="Uchiyama I."/>
            <person name="Ito T."/>
            <person name="Fujiyama A."/>
            <person name="Inagaki F."/>
            <person name="Takami H."/>
        </authorList>
    </citation>
    <scope>NUCLEOTIDE SEQUENCE</scope>
    <source>
        <strain evidence="1">Expedition CK06-06</strain>
    </source>
</reference>
<dbReference type="SUPFAM" id="SSF53756">
    <property type="entry name" value="UDP-Glycosyltransferase/glycogen phosphorylase"/>
    <property type="match status" value="1"/>
</dbReference>
<protein>
    <submittedName>
        <fullName evidence="1">Uncharacterized protein</fullName>
    </submittedName>
</protein>
<proteinExistence type="predicted"/>
<sequence>RTAGKNGRRMVEDKFTWDKVVEQLEKCYEDVIGCRK</sequence>
<dbReference type="EMBL" id="BARV01011252">
    <property type="protein sequence ID" value="GAI05609.1"/>
    <property type="molecule type" value="Genomic_DNA"/>
</dbReference>
<feature type="non-terminal residue" evidence="1">
    <location>
        <position position="1"/>
    </location>
</feature>
<accession>X1MGX2</accession>
<dbReference type="AlphaFoldDB" id="X1MGX2"/>
<gene>
    <name evidence="1" type="ORF">S06H3_21428</name>
</gene>
<dbReference type="Gene3D" id="3.40.50.2000">
    <property type="entry name" value="Glycogen Phosphorylase B"/>
    <property type="match status" value="1"/>
</dbReference>
<organism evidence="1">
    <name type="scientific">marine sediment metagenome</name>
    <dbReference type="NCBI Taxonomy" id="412755"/>
    <lineage>
        <taxon>unclassified sequences</taxon>
        <taxon>metagenomes</taxon>
        <taxon>ecological metagenomes</taxon>
    </lineage>
</organism>
<comment type="caution">
    <text evidence="1">The sequence shown here is derived from an EMBL/GenBank/DDBJ whole genome shotgun (WGS) entry which is preliminary data.</text>
</comment>
<evidence type="ECO:0000313" key="1">
    <source>
        <dbReference type="EMBL" id="GAI05609.1"/>
    </source>
</evidence>
<name>X1MGX2_9ZZZZ</name>